<feature type="transmembrane region" description="Helical" evidence="2">
    <location>
        <begin position="129"/>
        <end position="152"/>
    </location>
</feature>
<protein>
    <submittedName>
        <fullName evidence="3">Uncharacterized protein</fullName>
    </submittedName>
</protein>
<keyword evidence="2" id="KW-0812">Transmembrane</keyword>
<keyword evidence="2" id="KW-0472">Membrane</keyword>
<accession>A0A6C0E9V0</accession>
<name>A0A6C0E9V0_9ZZZZ</name>
<evidence type="ECO:0000256" key="1">
    <source>
        <dbReference type="SAM" id="Coils"/>
    </source>
</evidence>
<reference evidence="3" key="1">
    <citation type="journal article" date="2020" name="Nature">
        <title>Giant virus diversity and host interactions through global metagenomics.</title>
        <authorList>
            <person name="Schulz F."/>
            <person name="Roux S."/>
            <person name="Paez-Espino D."/>
            <person name="Jungbluth S."/>
            <person name="Walsh D.A."/>
            <person name="Denef V.J."/>
            <person name="McMahon K.D."/>
            <person name="Konstantinidis K.T."/>
            <person name="Eloe-Fadrosh E.A."/>
            <person name="Kyrpides N.C."/>
            <person name="Woyke T."/>
        </authorList>
    </citation>
    <scope>NUCLEOTIDE SEQUENCE</scope>
    <source>
        <strain evidence="3">GVMAG-M-3300023179-138</strain>
    </source>
</reference>
<keyword evidence="1" id="KW-0175">Coiled coil</keyword>
<keyword evidence="2" id="KW-1133">Transmembrane helix</keyword>
<organism evidence="3">
    <name type="scientific">viral metagenome</name>
    <dbReference type="NCBI Taxonomy" id="1070528"/>
    <lineage>
        <taxon>unclassified sequences</taxon>
        <taxon>metagenomes</taxon>
        <taxon>organismal metagenomes</taxon>
    </lineage>
</organism>
<dbReference type="EMBL" id="MN739743">
    <property type="protein sequence ID" value="QHT24165.1"/>
    <property type="molecule type" value="Genomic_DNA"/>
</dbReference>
<evidence type="ECO:0000313" key="3">
    <source>
        <dbReference type="EMBL" id="QHT24165.1"/>
    </source>
</evidence>
<sequence>MWTQELQRAEEAKTAAFAADFRAAMDAWKNQVQSGQPDAGKAIAASVLERWRGNRVGLQNRAQQVNENGNMQELEILSGEVIEHRMQLDKLRDEAGTRVDQAASVNPKVRPSGYTNILGLNRIFRSSMWWTLLIASVIFGVLAVSLLGYITYKLYSGVMPGR</sequence>
<evidence type="ECO:0000256" key="2">
    <source>
        <dbReference type="SAM" id="Phobius"/>
    </source>
</evidence>
<proteinExistence type="predicted"/>
<feature type="coiled-coil region" evidence="1">
    <location>
        <begin position="48"/>
        <end position="94"/>
    </location>
</feature>
<dbReference type="AlphaFoldDB" id="A0A6C0E9V0"/>